<dbReference type="Proteomes" id="UP001189429">
    <property type="component" value="Unassembled WGS sequence"/>
</dbReference>
<evidence type="ECO:0000313" key="2">
    <source>
        <dbReference type="EMBL" id="CAK0795497.1"/>
    </source>
</evidence>
<protein>
    <submittedName>
        <fullName evidence="2">Uncharacterized protein</fullName>
    </submittedName>
</protein>
<comment type="caution">
    <text evidence="2">The sequence shown here is derived from an EMBL/GenBank/DDBJ whole genome shotgun (WGS) entry which is preliminary data.</text>
</comment>
<feature type="non-terminal residue" evidence="2">
    <location>
        <position position="1"/>
    </location>
</feature>
<evidence type="ECO:0000256" key="1">
    <source>
        <dbReference type="SAM" id="MobiDB-lite"/>
    </source>
</evidence>
<proteinExistence type="predicted"/>
<evidence type="ECO:0000313" key="3">
    <source>
        <dbReference type="Proteomes" id="UP001189429"/>
    </source>
</evidence>
<name>A0ABN9PQU1_9DINO</name>
<accession>A0ABN9PQU1</accession>
<keyword evidence="3" id="KW-1185">Reference proteome</keyword>
<sequence>APARSGNDFAMAVPAPRAVWQIRSKRGPGNRNADNNDHGDDDRLNVTMKLALRGARDLGEVMLATSDFLLIPSQAMPYQAGLQAARKCAAGVRSRGKKHELGPPRPRVAIEVARAIHDSIDRANGGEMEKQCKAIPREFIDSTTKKYGPTADRAIFHSFKANETYEREKEIGQPAPAWPRGFSAFKMQEAMPGGLLGLNATKREGAGPRAAMERAVKSALRRRRWLQWQTGKPTYVGRLELLCEQAMMLPQR</sequence>
<organism evidence="2 3">
    <name type="scientific">Prorocentrum cordatum</name>
    <dbReference type="NCBI Taxonomy" id="2364126"/>
    <lineage>
        <taxon>Eukaryota</taxon>
        <taxon>Sar</taxon>
        <taxon>Alveolata</taxon>
        <taxon>Dinophyceae</taxon>
        <taxon>Prorocentrales</taxon>
        <taxon>Prorocentraceae</taxon>
        <taxon>Prorocentrum</taxon>
    </lineage>
</organism>
<gene>
    <name evidence="2" type="ORF">PCOR1329_LOCUS5159</name>
</gene>
<dbReference type="EMBL" id="CAUYUJ010001348">
    <property type="protein sequence ID" value="CAK0795497.1"/>
    <property type="molecule type" value="Genomic_DNA"/>
</dbReference>
<reference evidence="2" key="1">
    <citation type="submission" date="2023-10" db="EMBL/GenBank/DDBJ databases">
        <authorList>
            <person name="Chen Y."/>
            <person name="Shah S."/>
            <person name="Dougan E. K."/>
            <person name="Thang M."/>
            <person name="Chan C."/>
        </authorList>
    </citation>
    <scope>NUCLEOTIDE SEQUENCE [LARGE SCALE GENOMIC DNA]</scope>
</reference>
<feature type="region of interest" description="Disordered" evidence="1">
    <location>
        <begin position="22"/>
        <end position="42"/>
    </location>
</feature>